<dbReference type="InterPro" id="IPR036621">
    <property type="entry name" value="Anticodon-bd_dom_sf"/>
</dbReference>
<dbReference type="Gene3D" id="3.30.930.10">
    <property type="entry name" value="Bira Bifunctional Protein, Domain 2"/>
    <property type="match status" value="1"/>
</dbReference>
<keyword evidence="7" id="KW-0175">Coiled coil</keyword>
<dbReference type="PROSITE" id="PS50862">
    <property type="entry name" value="AA_TRNA_LIGASE_II"/>
    <property type="match status" value="1"/>
</dbReference>
<accession>A0AA38PHK7</accession>
<evidence type="ECO:0000256" key="4">
    <source>
        <dbReference type="ARBA" id="ARBA00022840"/>
    </source>
</evidence>
<dbReference type="AlphaFoldDB" id="A0AA38PHK7"/>
<comment type="caution">
    <text evidence="10">The sequence shown here is derived from an EMBL/GenBank/DDBJ whole genome shotgun (WGS) entry which is preliminary data.</text>
</comment>
<dbReference type="CDD" id="cd00773">
    <property type="entry name" value="HisRS-like_core"/>
    <property type="match status" value="1"/>
</dbReference>
<keyword evidence="3" id="KW-0547">Nucleotide-binding</keyword>
<dbReference type="GO" id="GO:0032543">
    <property type="term" value="P:mitochondrial translation"/>
    <property type="evidence" value="ECO:0007669"/>
    <property type="project" value="TreeGrafter"/>
</dbReference>
<dbReference type="FunFam" id="3.40.50.800:FF:000012">
    <property type="entry name" value="Histidine--tRNA ligase, cytoplasmic"/>
    <property type="match status" value="1"/>
</dbReference>
<keyword evidence="4" id="KW-0067">ATP-binding</keyword>
<evidence type="ECO:0000256" key="1">
    <source>
        <dbReference type="ARBA" id="ARBA00008226"/>
    </source>
</evidence>
<keyword evidence="5" id="KW-0648">Protein biosynthesis</keyword>
<feature type="region of interest" description="Disordered" evidence="8">
    <location>
        <begin position="372"/>
        <end position="408"/>
    </location>
</feature>
<dbReference type="EMBL" id="MU805998">
    <property type="protein sequence ID" value="KAJ3842676.1"/>
    <property type="molecule type" value="Genomic_DNA"/>
</dbReference>
<name>A0AA38PHK7_9AGAR</name>
<dbReference type="Proteomes" id="UP001163846">
    <property type="component" value="Unassembled WGS sequence"/>
</dbReference>
<evidence type="ECO:0000256" key="5">
    <source>
        <dbReference type="ARBA" id="ARBA00022917"/>
    </source>
</evidence>
<dbReference type="SUPFAM" id="SSF55681">
    <property type="entry name" value="Class II aaRS and biotin synthetases"/>
    <property type="match status" value="1"/>
</dbReference>
<gene>
    <name evidence="10" type="ORF">F5878DRAFT_529367</name>
</gene>
<proteinExistence type="inferred from homology"/>
<dbReference type="SUPFAM" id="SSF52954">
    <property type="entry name" value="Class II aaRS ABD-related"/>
    <property type="match status" value="1"/>
</dbReference>
<dbReference type="GO" id="GO:0005524">
    <property type="term" value="F:ATP binding"/>
    <property type="evidence" value="ECO:0007669"/>
    <property type="project" value="UniProtKB-KW"/>
</dbReference>
<feature type="compositionally biased region" description="Low complexity" evidence="8">
    <location>
        <begin position="372"/>
        <end position="382"/>
    </location>
</feature>
<keyword evidence="11" id="KW-1185">Reference proteome</keyword>
<organism evidence="10 11">
    <name type="scientific">Lentinula raphanica</name>
    <dbReference type="NCBI Taxonomy" id="153919"/>
    <lineage>
        <taxon>Eukaryota</taxon>
        <taxon>Fungi</taxon>
        <taxon>Dikarya</taxon>
        <taxon>Basidiomycota</taxon>
        <taxon>Agaricomycotina</taxon>
        <taxon>Agaricomycetes</taxon>
        <taxon>Agaricomycetidae</taxon>
        <taxon>Agaricales</taxon>
        <taxon>Marasmiineae</taxon>
        <taxon>Omphalotaceae</taxon>
        <taxon>Lentinula</taxon>
    </lineage>
</organism>
<dbReference type="Pfam" id="PF03129">
    <property type="entry name" value="HGTP_anticodon"/>
    <property type="match status" value="1"/>
</dbReference>
<dbReference type="GO" id="GO:0005739">
    <property type="term" value="C:mitochondrion"/>
    <property type="evidence" value="ECO:0007669"/>
    <property type="project" value="TreeGrafter"/>
</dbReference>
<protein>
    <recommendedName>
        <fullName evidence="2">histidine--tRNA ligase</fullName>
        <ecNumber evidence="2">6.1.1.21</ecNumber>
    </recommendedName>
</protein>
<evidence type="ECO:0000256" key="7">
    <source>
        <dbReference type="SAM" id="Coils"/>
    </source>
</evidence>
<dbReference type="GO" id="GO:0004821">
    <property type="term" value="F:histidine-tRNA ligase activity"/>
    <property type="evidence" value="ECO:0007669"/>
    <property type="project" value="UniProtKB-EC"/>
</dbReference>
<evidence type="ECO:0000313" key="11">
    <source>
        <dbReference type="Proteomes" id="UP001163846"/>
    </source>
</evidence>
<dbReference type="GO" id="GO:0003723">
    <property type="term" value="F:RNA binding"/>
    <property type="evidence" value="ECO:0007669"/>
    <property type="project" value="TreeGrafter"/>
</dbReference>
<evidence type="ECO:0000256" key="3">
    <source>
        <dbReference type="ARBA" id="ARBA00022741"/>
    </source>
</evidence>
<evidence type="ECO:0000259" key="9">
    <source>
        <dbReference type="PROSITE" id="PS50862"/>
    </source>
</evidence>
<evidence type="ECO:0000256" key="6">
    <source>
        <dbReference type="ARBA" id="ARBA00047639"/>
    </source>
</evidence>
<dbReference type="InterPro" id="IPR045864">
    <property type="entry name" value="aa-tRNA-synth_II/BPL/LPL"/>
</dbReference>
<feature type="region of interest" description="Disordered" evidence="8">
    <location>
        <begin position="53"/>
        <end position="73"/>
    </location>
</feature>
<feature type="coiled-coil region" evidence="7">
    <location>
        <begin position="5"/>
        <end position="52"/>
    </location>
</feature>
<dbReference type="GO" id="GO:0006427">
    <property type="term" value="P:histidyl-tRNA aminoacylation"/>
    <property type="evidence" value="ECO:0007669"/>
    <property type="project" value="TreeGrafter"/>
</dbReference>
<evidence type="ECO:0000313" key="10">
    <source>
        <dbReference type="EMBL" id="KAJ3842676.1"/>
    </source>
</evidence>
<evidence type="ECO:0000256" key="8">
    <source>
        <dbReference type="SAM" id="MobiDB-lite"/>
    </source>
</evidence>
<feature type="domain" description="Aminoacyl-transfer RNA synthetases class-II family profile" evidence="9">
    <location>
        <begin position="93"/>
        <end position="457"/>
    </location>
</feature>
<feature type="compositionally biased region" description="Low complexity" evidence="8">
    <location>
        <begin position="53"/>
        <end position="65"/>
    </location>
</feature>
<comment type="catalytic activity">
    <reaction evidence="6">
        <text>tRNA(His) + L-histidine + ATP = L-histidyl-tRNA(His) + AMP + diphosphate + H(+)</text>
        <dbReference type="Rhea" id="RHEA:17313"/>
        <dbReference type="Rhea" id="RHEA-COMP:9665"/>
        <dbReference type="Rhea" id="RHEA-COMP:9689"/>
        <dbReference type="ChEBI" id="CHEBI:15378"/>
        <dbReference type="ChEBI" id="CHEBI:30616"/>
        <dbReference type="ChEBI" id="CHEBI:33019"/>
        <dbReference type="ChEBI" id="CHEBI:57595"/>
        <dbReference type="ChEBI" id="CHEBI:78442"/>
        <dbReference type="ChEBI" id="CHEBI:78527"/>
        <dbReference type="ChEBI" id="CHEBI:456215"/>
        <dbReference type="EC" id="6.1.1.21"/>
    </reaction>
</comment>
<dbReference type="PANTHER" id="PTHR11476:SF7">
    <property type="entry name" value="HISTIDINE--TRNA LIGASE"/>
    <property type="match status" value="1"/>
</dbReference>
<dbReference type="InterPro" id="IPR041715">
    <property type="entry name" value="HisRS-like_core"/>
</dbReference>
<sequence length="589" mass="64941">MASSLDALEREIETQNALFHELRLSGSDPAGLEEVKKKLGELKRSLGQAKAKAAGDSSAASGSKDGAAKKKERILLKTPKGTRDYGPTEMFCREYVERIVKDCFTTYGGSCLDTPVFERKEILAGKYGEDAKLIFDLMDQGGEQLSLRYDHTVPLARYLAMMGGTNTQSKLWQVGKVYRRDNPVMSKGRMREFSQADFDISGVWDPMIPDAEVISLVCTILSKLDVGEFTIKINHRRILDGIFEVCGVPADKIRTISSAVDKLDKLPWADVKKEMTEEKGLDPSVADRIGEYVKHKGGPELLDQLFADTALSANASAKQGLEDMGLLFTYLSAYNVLDKISFDMSLARGLDYYTGIIYEAIVEASAPPGFKANPPVDPSSAPAAPPKKKTKKVKNENGEEEEEIDESQVGVGSIAAGGRYDNLVGMFSAAASGDAKSKGSIPCIGISIGLDRIFAIVWPRWVEKGIRSKETMVYIMAAGDGLLVERMKLVKELRDAGIKADFLAKKKPKLPVQFAAGERDEVPFAVILGENEIKEGYVMVKQQRWEMVDGKKVKVLAEGDEKGERVNRGQLIDWLRATQIWKDWEEGKL</sequence>
<dbReference type="PANTHER" id="PTHR11476">
    <property type="entry name" value="HISTIDYL-TRNA SYNTHETASE"/>
    <property type="match status" value="1"/>
</dbReference>
<comment type="similarity">
    <text evidence="1">Belongs to the class-II aminoacyl-tRNA synthetase family.</text>
</comment>
<dbReference type="GO" id="GO:0005829">
    <property type="term" value="C:cytosol"/>
    <property type="evidence" value="ECO:0007669"/>
    <property type="project" value="TreeGrafter"/>
</dbReference>
<evidence type="ECO:0000256" key="2">
    <source>
        <dbReference type="ARBA" id="ARBA00012815"/>
    </source>
</evidence>
<keyword evidence="10" id="KW-0436">Ligase</keyword>
<dbReference type="Pfam" id="PF13393">
    <property type="entry name" value="tRNA-synt_His"/>
    <property type="match status" value="1"/>
</dbReference>
<dbReference type="Gene3D" id="3.40.50.800">
    <property type="entry name" value="Anticodon-binding domain"/>
    <property type="match status" value="1"/>
</dbReference>
<dbReference type="InterPro" id="IPR004154">
    <property type="entry name" value="Anticodon-bd"/>
</dbReference>
<reference evidence="10" key="1">
    <citation type="submission" date="2022-08" db="EMBL/GenBank/DDBJ databases">
        <authorList>
            <consortium name="DOE Joint Genome Institute"/>
            <person name="Min B."/>
            <person name="Riley R."/>
            <person name="Sierra-Patev S."/>
            <person name="Naranjo-Ortiz M."/>
            <person name="Looney B."/>
            <person name="Konkel Z."/>
            <person name="Slot J.C."/>
            <person name="Sakamoto Y."/>
            <person name="Steenwyk J.L."/>
            <person name="Rokas A."/>
            <person name="Carro J."/>
            <person name="Camarero S."/>
            <person name="Ferreira P."/>
            <person name="Molpeceres G."/>
            <person name="Ruiz-Duenas F.J."/>
            <person name="Serrano A."/>
            <person name="Henrissat B."/>
            <person name="Drula E."/>
            <person name="Hughes K.W."/>
            <person name="Mata J.L."/>
            <person name="Ishikawa N.K."/>
            <person name="Vargas-Isla R."/>
            <person name="Ushijima S."/>
            <person name="Smith C.A."/>
            <person name="Ahrendt S."/>
            <person name="Andreopoulos W."/>
            <person name="He G."/>
            <person name="Labutti K."/>
            <person name="Lipzen A."/>
            <person name="Ng V."/>
            <person name="Sandor L."/>
            <person name="Barry K."/>
            <person name="Martinez A.T."/>
            <person name="Xiao Y."/>
            <person name="Gibbons J.G."/>
            <person name="Terashima K."/>
            <person name="Hibbett D.S."/>
            <person name="Grigoriev I.V."/>
        </authorList>
    </citation>
    <scope>NUCLEOTIDE SEQUENCE</scope>
    <source>
        <strain evidence="10">TFB9207</strain>
    </source>
</reference>
<dbReference type="EC" id="6.1.1.21" evidence="2"/>
<dbReference type="InterPro" id="IPR006195">
    <property type="entry name" value="aa-tRNA-synth_II"/>
</dbReference>